<feature type="region of interest" description="Disordered" evidence="5">
    <location>
        <begin position="1610"/>
        <end position="1633"/>
    </location>
</feature>
<dbReference type="InterPro" id="IPR026457">
    <property type="entry name" value="CSLREA_Nterm"/>
</dbReference>
<dbReference type="InterPro" id="IPR039448">
    <property type="entry name" value="Beta_helix"/>
</dbReference>
<dbReference type="PANTHER" id="PTHR34677:SF3">
    <property type="entry name" value="BACTERIAL IG-LIKE DOMAIN-CONTAINING PROTEIN"/>
    <property type="match status" value="1"/>
</dbReference>
<dbReference type="Pfam" id="PF13229">
    <property type="entry name" value="Beta_helix"/>
    <property type="match status" value="3"/>
</dbReference>
<dbReference type="InterPro" id="IPR055372">
    <property type="entry name" value="CBM96"/>
</dbReference>
<dbReference type="InterPro" id="IPR059226">
    <property type="entry name" value="Choice_anch_Q_dom"/>
</dbReference>
<dbReference type="GO" id="GO:0005576">
    <property type="term" value="C:extracellular region"/>
    <property type="evidence" value="ECO:0007669"/>
    <property type="project" value="UniProtKB-SubCell"/>
</dbReference>
<feature type="region of interest" description="Disordered" evidence="5">
    <location>
        <begin position="3217"/>
        <end position="3246"/>
    </location>
</feature>
<dbReference type="NCBIfam" id="TIGR03804">
    <property type="entry name" value="para_beta_helix"/>
    <property type="match status" value="3"/>
</dbReference>
<comment type="caution">
    <text evidence="7">The sequence shown here is derived from an EMBL/GenBank/DDBJ whole genome shotgun (WGS) entry which is preliminary data.</text>
</comment>
<dbReference type="SMART" id="SM00722">
    <property type="entry name" value="CASH"/>
    <property type="match status" value="4"/>
</dbReference>
<feature type="domain" description="Carbohydrate-binding/sugar hydrolysis" evidence="6">
    <location>
        <begin position="263"/>
        <end position="423"/>
    </location>
</feature>
<keyword evidence="4" id="KW-0677">Repeat</keyword>
<dbReference type="PANTHER" id="PTHR34677">
    <property type="match status" value="1"/>
</dbReference>
<evidence type="ECO:0000256" key="3">
    <source>
        <dbReference type="ARBA" id="ARBA00022729"/>
    </source>
</evidence>
<dbReference type="Proteomes" id="UP000520767">
    <property type="component" value="Unassembled WGS sequence"/>
</dbReference>
<evidence type="ECO:0000313" key="7">
    <source>
        <dbReference type="EMBL" id="MBB4905143.1"/>
    </source>
</evidence>
<feature type="compositionally biased region" description="Polar residues" evidence="5">
    <location>
        <begin position="1618"/>
        <end position="1633"/>
    </location>
</feature>
<evidence type="ECO:0000256" key="2">
    <source>
        <dbReference type="ARBA" id="ARBA00022525"/>
    </source>
</evidence>
<proteinExistence type="predicted"/>
<dbReference type="Gene3D" id="2.160.20.10">
    <property type="entry name" value="Single-stranded right-handed beta-helix, Pectin lyase-like"/>
    <property type="match status" value="5"/>
</dbReference>
<feature type="domain" description="Carbohydrate-binding/sugar hydrolysis" evidence="6">
    <location>
        <begin position="1232"/>
        <end position="1366"/>
    </location>
</feature>
<evidence type="ECO:0000313" key="8">
    <source>
        <dbReference type="Proteomes" id="UP000520767"/>
    </source>
</evidence>
<accession>A0A7W7VCG1</accession>
<organism evidence="7 8">
    <name type="scientific">Actinophytocola algeriensis</name>
    <dbReference type="NCBI Taxonomy" id="1768010"/>
    <lineage>
        <taxon>Bacteria</taxon>
        <taxon>Bacillati</taxon>
        <taxon>Actinomycetota</taxon>
        <taxon>Actinomycetes</taxon>
        <taxon>Pseudonocardiales</taxon>
        <taxon>Pseudonocardiaceae</taxon>
    </lineage>
</organism>
<comment type="subcellular location">
    <subcellularLocation>
        <location evidence="1">Secreted</location>
    </subcellularLocation>
</comment>
<feature type="region of interest" description="Disordered" evidence="5">
    <location>
        <begin position="1029"/>
        <end position="1048"/>
    </location>
</feature>
<evidence type="ECO:0000256" key="5">
    <source>
        <dbReference type="SAM" id="MobiDB-lite"/>
    </source>
</evidence>
<gene>
    <name evidence="7" type="ORF">FHR82_001360</name>
</gene>
<dbReference type="InterPro" id="IPR022441">
    <property type="entry name" value="Para_beta_helix_rpt-2"/>
</dbReference>
<dbReference type="Pfam" id="PF05048">
    <property type="entry name" value="NosD"/>
    <property type="match status" value="1"/>
</dbReference>
<evidence type="ECO:0000259" key="6">
    <source>
        <dbReference type="SMART" id="SM00722"/>
    </source>
</evidence>
<dbReference type="NCBIfam" id="NF041518">
    <property type="entry name" value="choice_anch_Q"/>
    <property type="match status" value="1"/>
</dbReference>
<dbReference type="InterPro" id="IPR006633">
    <property type="entry name" value="Carb-bd_sugar_hydrolysis-dom"/>
</dbReference>
<dbReference type="InterPro" id="IPR006626">
    <property type="entry name" value="PbH1"/>
</dbReference>
<feature type="region of interest" description="Disordered" evidence="5">
    <location>
        <begin position="2958"/>
        <end position="2978"/>
    </location>
</feature>
<name>A0A7W7VCG1_9PSEU</name>
<dbReference type="SUPFAM" id="SSF51126">
    <property type="entry name" value="Pectin lyase-like"/>
    <property type="match status" value="6"/>
</dbReference>
<protein>
    <submittedName>
        <fullName evidence="7">CSLREA domain-containing protein</fullName>
    </submittedName>
</protein>
<feature type="domain" description="Carbohydrate-binding/sugar hydrolysis" evidence="6">
    <location>
        <begin position="1905"/>
        <end position="2064"/>
    </location>
</feature>
<dbReference type="NCBIfam" id="NF033679">
    <property type="entry name" value="DNRLRE_dom"/>
    <property type="match status" value="3"/>
</dbReference>
<keyword evidence="3" id="KW-0732">Signal</keyword>
<dbReference type="NCBIfam" id="TIGR04214">
    <property type="entry name" value="CSLREA_Nterm"/>
    <property type="match status" value="1"/>
</dbReference>
<dbReference type="RefSeq" id="WP_184809429.1">
    <property type="nucleotide sequence ID" value="NZ_JACHJQ010000002.1"/>
</dbReference>
<dbReference type="InterPro" id="IPR007742">
    <property type="entry name" value="NosD_dom"/>
</dbReference>
<evidence type="ECO:0000256" key="4">
    <source>
        <dbReference type="ARBA" id="ARBA00022737"/>
    </source>
</evidence>
<dbReference type="InterPro" id="IPR011050">
    <property type="entry name" value="Pectin_lyase_fold/virulence"/>
</dbReference>
<evidence type="ECO:0000256" key="1">
    <source>
        <dbReference type="ARBA" id="ARBA00004613"/>
    </source>
</evidence>
<dbReference type="InterPro" id="IPR012334">
    <property type="entry name" value="Pectin_lyas_fold"/>
</dbReference>
<dbReference type="SMART" id="SM00710">
    <property type="entry name" value="PbH1"/>
    <property type="match status" value="28"/>
</dbReference>
<dbReference type="Pfam" id="PF24517">
    <property type="entry name" value="CBM96"/>
    <property type="match status" value="3"/>
</dbReference>
<keyword evidence="2" id="KW-0964">Secreted</keyword>
<dbReference type="EMBL" id="JACHJQ010000002">
    <property type="protein sequence ID" value="MBB4905143.1"/>
    <property type="molecule type" value="Genomic_DNA"/>
</dbReference>
<feature type="domain" description="Carbohydrate-binding/sugar hydrolysis" evidence="6">
    <location>
        <begin position="2065"/>
        <end position="2191"/>
    </location>
</feature>
<reference evidence="7 8" key="1">
    <citation type="submission" date="2020-08" db="EMBL/GenBank/DDBJ databases">
        <title>Genomic Encyclopedia of Type Strains, Phase III (KMG-III): the genomes of soil and plant-associated and newly described type strains.</title>
        <authorList>
            <person name="Whitman W."/>
        </authorList>
    </citation>
    <scope>NUCLEOTIDE SEQUENCE [LARGE SCALE GENOMIC DNA]</scope>
    <source>
        <strain evidence="7 8">CECT 8960</strain>
    </source>
</reference>
<sequence>MTGTLSGTWAGMPPRWRRRLFVAAIALVLAAPLLTMTEARASTTFTVSTTADQPDANIGNGVCATAAGLCSLRAAVQEANSSTAADTVLVPAANYAITIPPSGANGAESGDLDITRPLTVNGTGATVDANGLDRLVELTETAGAVTLRGLTLREGEDAEQGGALLNGSLGTVRLENAKVLDSTAGAFGGGISSLHGRLDLVGVTVSGNATTGEGGGISVRAGALTITGTSAAPSLISDNSAREGGGVHHAGEPSEVGLPGSVVLTGATVSGNSAELMGGGLSVTGENALALTDTTVAENSSDDGAGLAVTGQASLAITRGELTANTGTGNGAGAYTATERNTRFTNTSISGNTTGDPVAGEGSGAGLYTSGTGSVTMTEGEVTGNEAVAHGGGYAVENGGPVTVEGTDFDGNTAGLGGGGLVNEGGTVTLDGVTFTANVASGGDGGAIESEGSGDFTLVDAAVHGNTAQNGGGFANLADGTSTILSSTFWDNRALVGGAVEEAGLGGGVYSLGDSTANYENVTITGNFAQTRGGGFYVDADAPVRVASSTISGNSSPMASGVGTEVSVPPIPPEPSQGVLLRNTIVAGNLLSPECNFAVGSEGGNLDSGDSCYFRGPRDRTGVGAPRIDAVADNGGATMTQALQDDSFAVDGGVSPCPTADQRGISRPQNGTCDMGAYEHTGPFGPADTIPPDTSIGDPPAAVGEMATFTFAGTDNLTVASELLYECRIINFDPADPPDPPDPTEPPDPELAFLGCPNPYQAMDIEPGQNWLEVRAIDRKGNVDPTPAVHEFTAGVDTTPPTVTFTLTPPNPSSGRTAVFGFAATDDLTPAVLLEVECRLDSTDELAWVECASPHSVSDLTTGTHTFEVRAIDEGDNISPVASYTWTVSSPTNCTDANVILTANTDSYVDESLTQENFGAAEELVVRSSAPGQDARTLLNFPVPADIPANCELASARLRLTGDGDTGRTLQVLPLTEPWQENQVTWQNQPAVGASVATTQSGAGLRQWDVTAAIAAGVPYGFQIRDVTEEDETGAESSFASRHMEQDPTQPATLPQLVLRFDGPGEPVPPAPPAPVPTAVTCGQVITTSIRLTNDLTDCPVDGLVIGAPNVTVDLDGHTIDGPGYFEGEPGSPIELPEIGGPAGVRNPGFSNVHITGGTVKSFMFGVHLMAGSRFGSLENLVISRNATAGVELVNADNGRNGNVIRGNQFVDNEAGLTLYQGSEHSLIENNHFQGNLGVAIWAQEASGHRILTNTVTGITADPAINSDGGFLLLASPDNEIRGNTIADTGDGGLVIEEGSHRNVVRDNTFTATGDGGVVAHGADFLEVVNNTAHQVSDAGIGIGDAHGGLVAGNDVRFNPGGVELDGVTDLVVEDNDASYSGGDGIHVLGDSLGNTIRDNTVNQGSGSGISIEVDGLDILNNPVGNLLSGNTTHGNQADGISVTGEGHTLTGNAANNNLAWGIQATGTGVVGTVDGGGNTANGNAEPPQCEGVVCAFGTPVVTPGADLVPPDTQLLTMPANPSSNMATARFTFTGTDNIAPATALRYECRLDPPPDPAPPAEPENWVECHTPASYPFLTTGSHTFQVRAVDPFDNADPTPATFTWNVVAAPPGPDSSPPRTTISAAPTDPSSETSAVFAFRGTDNATPGPYLVYECRLDGGPFTTCASGVSYPVGLGAHTFEVRAIDLAGNADPSPAVHTWTVIPPPVDETAPDTVIASGPDPRTVSTEAEFVFAADETGTTFQCSLDSGPFTACTTPHTYPGLSVGPHTFAVRAVDAAGNADASPALYAWTVGSAPVPMTVNCGQVITQSVRVTEDLLDCPADGLVIGANAITLDLGGVTIDGIGQGTGIRNDGFDSVTITNGTVQQFDTGVALNAGTARGIVSGVTAQLNQEAGVLLSDADNGSTGSTVRSNMVSGNAYGIRLADGTAGAMVIDNTVGSTAENAVELLGVSGNRLERNTIATTSGMAIFLNGAGNNVVTGNTISGTSKQAISLQAGSSGNRVEGNALSESEVGIEVLASSGNQVLGNEASGMNGPGVGLDNADGNQVQSNDLRANKDGIETYMSSGNTIEGNNTSGNDSAGIAIGDGSFDNTVSANVVSQNNSEGIAVEADASAATGNRFLQNTVNVNGGDGMSVNKAGHTVTANVANNNEGWGIYAEIGNTDGGGNRATGNVELEQCHNVVCDGSPPMAPEVNPPDTALVSQPPNPSGSTTASFTFTGTDDNTPLYELDFQCSLDGAPFADCENPQTYSGLAPGTHTFQVRAVDLAGKEDPSPATHTWNVVLPPVGIPPDTSVTSGPPAQTPLEEAVIQFGSNEPDTTFQCSLDGAPFTACTSPVVLEEVQFGTHTFQVRAVDPDGNVDPTPAVFTWTRTGPPVVTVTSAPDEITTSRRAEFTFTANEPVTRFECSLDLAPYVTCTSPVEYTGLAIGEHSLRVRAVDLDGLTSGPDELAEYEWTVEPGIDTVPPNTAFTTTPASPSADSTFSFTGTDDVTAPDGLIFECRIDSNEEADFAECTSPWPYPNPDFPTPLSVGSHFVDVRAVDMEDNIDPTPVRHTWTFTGDTVAPATTVLTGPPAQTAATLATFTFSANDPYATFECALDGAAFEPCESPHEESVEPGAHTLQVRATDLAGNTGAAVSRSWTVVDAPVVTLTATPASSTSDPAATFSFTSSEPASVFACSVDGAAFTPCTSPVSLTGFAVGMHHFAVRATALGAVGETVQYQWTVIPPPDTTPPQTTLVAATAQGTTASFSFLASETGATFTCSLDGAPFAACASPVELTGLAAGNHEFRILATDAAGNADPTPEVHTWAAGATEPPPTCPTAPVTLGSGRDSWVLSSAVTSNHGADSVLKVASKQGDNARALVRFELPSLPEGCVVTDAQLRLYAGSSASGRTLQALRVTAPWTENGVTWSNQPATGGAAATTASGSGWRQWSVAAQVNAMYASGNHGFLVRDAAESGGGAEQSMHGREKAPDNPPRLVLTIGPASGGGGDTEPPQTVIDTAPTGSTTATSAAFTFSSSEPGSAFTCSLDGAAFTPCTSPATRTGLALGAHEFRVAATDAAGNTDPTPAVHTWTVTGGCAAGGTVTVGANADSWVLQSSASSNYGQDSVVKLDSKSGNNARVLVRFALPQVPAGCTVTAAKLEMYASSDKSGRTLQALQVTSAWTEGNVRWNNQPGTGGPAATVASGSGWRQWSVAQQVSAMYAGTNHGFLIRDAAENGGGHEQGFNSREKGSDNPPRLVVTFG</sequence>
<keyword evidence="8" id="KW-1185">Reference proteome</keyword>